<gene>
    <name evidence="2" type="ORF">LITE_LOCUS5376</name>
</gene>
<sequence>AAAAEWLTLNLNHPLPPRSPIFFFISLYELEREVFLSLPSPLFVWLPRKSYNRKEGKMEQKRQNSRLTSHSTSW</sequence>
<accession>A0AAV0HQJ1</accession>
<keyword evidence="3" id="KW-1185">Reference proteome</keyword>
<feature type="compositionally biased region" description="Polar residues" evidence="1">
    <location>
        <begin position="65"/>
        <end position="74"/>
    </location>
</feature>
<reference evidence="2" key="1">
    <citation type="submission" date="2022-08" db="EMBL/GenBank/DDBJ databases">
        <authorList>
            <person name="Gutierrez-Valencia J."/>
        </authorList>
    </citation>
    <scope>NUCLEOTIDE SEQUENCE</scope>
</reference>
<evidence type="ECO:0000313" key="2">
    <source>
        <dbReference type="EMBL" id="CAI0387214.1"/>
    </source>
</evidence>
<feature type="region of interest" description="Disordered" evidence="1">
    <location>
        <begin position="53"/>
        <end position="74"/>
    </location>
</feature>
<name>A0AAV0HQJ1_9ROSI</name>
<protein>
    <submittedName>
        <fullName evidence="2">Uncharacterized protein</fullName>
    </submittedName>
</protein>
<organism evidence="2 3">
    <name type="scientific">Linum tenue</name>
    <dbReference type="NCBI Taxonomy" id="586396"/>
    <lineage>
        <taxon>Eukaryota</taxon>
        <taxon>Viridiplantae</taxon>
        <taxon>Streptophyta</taxon>
        <taxon>Embryophyta</taxon>
        <taxon>Tracheophyta</taxon>
        <taxon>Spermatophyta</taxon>
        <taxon>Magnoliopsida</taxon>
        <taxon>eudicotyledons</taxon>
        <taxon>Gunneridae</taxon>
        <taxon>Pentapetalae</taxon>
        <taxon>rosids</taxon>
        <taxon>fabids</taxon>
        <taxon>Malpighiales</taxon>
        <taxon>Linaceae</taxon>
        <taxon>Linum</taxon>
    </lineage>
</organism>
<evidence type="ECO:0000313" key="3">
    <source>
        <dbReference type="Proteomes" id="UP001154282"/>
    </source>
</evidence>
<dbReference type="Proteomes" id="UP001154282">
    <property type="component" value="Unassembled WGS sequence"/>
</dbReference>
<comment type="caution">
    <text evidence="2">The sequence shown here is derived from an EMBL/GenBank/DDBJ whole genome shotgun (WGS) entry which is preliminary data.</text>
</comment>
<feature type="non-terminal residue" evidence="2">
    <location>
        <position position="1"/>
    </location>
</feature>
<dbReference type="AlphaFoldDB" id="A0AAV0HQJ1"/>
<dbReference type="EMBL" id="CAMGYJ010000002">
    <property type="protein sequence ID" value="CAI0387214.1"/>
    <property type="molecule type" value="Genomic_DNA"/>
</dbReference>
<evidence type="ECO:0000256" key="1">
    <source>
        <dbReference type="SAM" id="MobiDB-lite"/>
    </source>
</evidence>
<feature type="compositionally biased region" description="Basic and acidic residues" evidence="1">
    <location>
        <begin position="53"/>
        <end position="62"/>
    </location>
</feature>
<proteinExistence type="predicted"/>